<dbReference type="PANTHER" id="PTHR30055">
    <property type="entry name" value="HTH-TYPE TRANSCRIPTIONAL REGULATOR RUTR"/>
    <property type="match status" value="1"/>
</dbReference>
<dbReference type="EMBL" id="CACSIO010000012">
    <property type="protein sequence ID" value="CAA0105401.1"/>
    <property type="molecule type" value="Genomic_DNA"/>
</dbReference>
<dbReference type="Pfam" id="PF00440">
    <property type="entry name" value="TetR_N"/>
    <property type="match status" value="1"/>
</dbReference>
<name>A0A5S9PMF3_9GAMM</name>
<evidence type="ECO:0000256" key="4">
    <source>
        <dbReference type="PROSITE-ProRule" id="PRU00335"/>
    </source>
</evidence>
<evidence type="ECO:0000313" key="7">
    <source>
        <dbReference type="Proteomes" id="UP000441399"/>
    </source>
</evidence>
<evidence type="ECO:0000313" key="6">
    <source>
        <dbReference type="EMBL" id="CAA0105401.1"/>
    </source>
</evidence>
<dbReference type="Gene3D" id="1.10.357.10">
    <property type="entry name" value="Tetracycline Repressor, domain 2"/>
    <property type="match status" value="1"/>
</dbReference>
<keyword evidence="1" id="KW-0805">Transcription regulation</keyword>
<protein>
    <submittedName>
        <fullName evidence="6">Fatty acid metabolism regulator protein</fullName>
    </submittedName>
</protein>
<keyword evidence="2 4" id="KW-0238">DNA-binding</keyword>
<feature type="DNA-binding region" description="H-T-H motif" evidence="4">
    <location>
        <begin position="33"/>
        <end position="52"/>
    </location>
</feature>
<organism evidence="6 7">
    <name type="scientific">BD1-7 clade bacterium</name>
    <dbReference type="NCBI Taxonomy" id="2029982"/>
    <lineage>
        <taxon>Bacteria</taxon>
        <taxon>Pseudomonadati</taxon>
        <taxon>Pseudomonadota</taxon>
        <taxon>Gammaproteobacteria</taxon>
        <taxon>Cellvibrionales</taxon>
        <taxon>Spongiibacteraceae</taxon>
        <taxon>BD1-7 clade</taxon>
    </lineage>
</organism>
<feature type="domain" description="HTH tetR-type" evidence="5">
    <location>
        <begin position="10"/>
        <end position="70"/>
    </location>
</feature>
<dbReference type="Proteomes" id="UP000441399">
    <property type="component" value="Unassembled WGS sequence"/>
</dbReference>
<keyword evidence="3" id="KW-0804">Transcription</keyword>
<evidence type="ECO:0000256" key="3">
    <source>
        <dbReference type="ARBA" id="ARBA00023163"/>
    </source>
</evidence>
<evidence type="ECO:0000256" key="1">
    <source>
        <dbReference type="ARBA" id="ARBA00023015"/>
    </source>
</evidence>
<dbReference type="AlphaFoldDB" id="A0A5S9PMF3"/>
<dbReference type="InterPro" id="IPR009057">
    <property type="entry name" value="Homeodomain-like_sf"/>
</dbReference>
<keyword evidence="7" id="KW-1185">Reference proteome</keyword>
<evidence type="ECO:0000256" key="2">
    <source>
        <dbReference type="ARBA" id="ARBA00023125"/>
    </source>
</evidence>
<proteinExistence type="predicted"/>
<reference evidence="6 7" key="1">
    <citation type="submission" date="2019-11" db="EMBL/GenBank/DDBJ databases">
        <authorList>
            <person name="Holert J."/>
        </authorList>
    </citation>
    <scope>NUCLEOTIDE SEQUENCE [LARGE SCALE GENOMIC DNA]</scope>
    <source>
        <strain evidence="6">SB11_3</strain>
    </source>
</reference>
<dbReference type="PRINTS" id="PR00455">
    <property type="entry name" value="HTHTETR"/>
</dbReference>
<dbReference type="GO" id="GO:0003700">
    <property type="term" value="F:DNA-binding transcription factor activity"/>
    <property type="evidence" value="ECO:0007669"/>
    <property type="project" value="TreeGrafter"/>
</dbReference>
<dbReference type="InterPro" id="IPR023772">
    <property type="entry name" value="DNA-bd_HTH_TetR-type_CS"/>
</dbReference>
<dbReference type="SUPFAM" id="SSF46689">
    <property type="entry name" value="Homeodomain-like"/>
    <property type="match status" value="1"/>
</dbReference>
<dbReference type="PROSITE" id="PS01081">
    <property type="entry name" value="HTH_TETR_1"/>
    <property type="match status" value="1"/>
</dbReference>
<accession>A0A5S9PMF3</accession>
<dbReference type="InterPro" id="IPR050109">
    <property type="entry name" value="HTH-type_TetR-like_transc_reg"/>
</dbReference>
<dbReference type="GO" id="GO:0000976">
    <property type="term" value="F:transcription cis-regulatory region binding"/>
    <property type="evidence" value="ECO:0007669"/>
    <property type="project" value="TreeGrafter"/>
</dbReference>
<gene>
    <name evidence="6" type="primary">fadR_1</name>
    <name evidence="6" type="ORF">OPDIPICF_00956</name>
</gene>
<dbReference type="PROSITE" id="PS50977">
    <property type="entry name" value="HTH_TETR_2"/>
    <property type="match status" value="1"/>
</dbReference>
<evidence type="ECO:0000259" key="5">
    <source>
        <dbReference type="PROSITE" id="PS50977"/>
    </source>
</evidence>
<dbReference type="PANTHER" id="PTHR30055:SF234">
    <property type="entry name" value="HTH-TYPE TRANSCRIPTIONAL REGULATOR BETI"/>
    <property type="match status" value="1"/>
</dbReference>
<dbReference type="InterPro" id="IPR001647">
    <property type="entry name" value="HTH_TetR"/>
</dbReference>
<sequence>MAPAPKFTPEQQESMILEAAANAIDASSLLDFTMSTIAKEAGISMGSVYKHVQTKEDVLVALATESLHFVTDRIAEILALDLSVPERLAAVLLGDHKKIYRRSFDPQLETLVMQKPLLERSSNQWRERLFAAQARIDQTFMTLLEAAIDDGELIVGDNRSEILNQLMLGNWALNVGFHHVSVQTEGVSVYHGDDAWSAPYKPTCAQVQTFKAVVNAVQWRKPLDDDGIAHACDALVEMGLR</sequence>
<dbReference type="OrthoDB" id="5918833at2"/>